<dbReference type="GeneID" id="29067935"/>
<proteinExistence type="predicted"/>
<protein>
    <submittedName>
        <fullName evidence="2">Uncharacterized protein</fullName>
    </submittedName>
</protein>
<gene>
    <name evidence="2" type="primary">43</name>
    <name evidence="2" type="ORF">SEA_JUMBO_43</name>
</gene>
<evidence type="ECO:0000313" key="2">
    <source>
        <dbReference type="EMBL" id="AOE44553.1"/>
    </source>
</evidence>
<name>A0A1B3B0L0_9CAUD</name>
<dbReference type="RefSeq" id="YP_009291008.1">
    <property type="nucleotide sequence ID" value="NC_031109.1"/>
</dbReference>
<keyword evidence="3" id="KW-1185">Reference proteome</keyword>
<feature type="region of interest" description="Disordered" evidence="1">
    <location>
        <begin position="1"/>
        <end position="32"/>
    </location>
</feature>
<sequence length="132" mass="14883">MGDIVSDADDLLRSQNNIPVQPRPEPNDGPSAHDLVIQDLHSGRMILGASDDSLEILYFKLASIYSQICRVLDRNPETEMLNRKNFGLAKYGTPLQPNNGRNQLSDALDETADALVYVRMEIEERNQERNND</sequence>
<reference evidence="3" key="1">
    <citation type="submission" date="2016-07" db="EMBL/GenBank/DDBJ databases">
        <authorList>
            <person name="Florea S."/>
            <person name="Webb J.S."/>
            <person name="Jaromczyk J."/>
            <person name="Schardl C.L."/>
        </authorList>
    </citation>
    <scope>NUCLEOTIDE SEQUENCE [LARGE SCALE GENOMIC DNA]</scope>
</reference>
<dbReference type="OrthoDB" id="24845at10239"/>
<dbReference type="EMBL" id="KX557281">
    <property type="protein sequence ID" value="AOE44553.1"/>
    <property type="molecule type" value="Genomic_DNA"/>
</dbReference>
<evidence type="ECO:0000256" key="1">
    <source>
        <dbReference type="SAM" id="MobiDB-lite"/>
    </source>
</evidence>
<dbReference type="KEGG" id="vg:29067935"/>
<accession>A0A1B3B0L0</accession>
<evidence type="ECO:0000313" key="3">
    <source>
        <dbReference type="Proteomes" id="UP000203357"/>
    </source>
</evidence>
<dbReference type="Proteomes" id="UP000203357">
    <property type="component" value="Segment"/>
</dbReference>
<organism evidence="2 3">
    <name type="scientific">Gordonia phage Jumbo</name>
    <dbReference type="NCBI Taxonomy" id="1887650"/>
    <lineage>
        <taxon>Viruses</taxon>
        <taxon>Duplodnaviria</taxon>
        <taxon>Heunggongvirae</taxon>
        <taxon>Uroviricota</taxon>
        <taxon>Caudoviricetes</taxon>
        <taxon>Gorjumvirus</taxon>
        <taxon>Gorjumvirus jumbo</taxon>
    </lineage>
</organism>